<evidence type="ECO:0000313" key="4">
    <source>
        <dbReference type="Proteomes" id="UP000612282"/>
    </source>
</evidence>
<dbReference type="Gene3D" id="3.90.1010.20">
    <property type="match status" value="1"/>
</dbReference>
<reference evidence="3 4" key="1">
    <citation type="submission" date="2021-01" db="EMBL/GenBank/DDBJ databases">
        <title>Whole genome shotgun sequence of Actinoplanes couchii NBRC 106145.</title>
        <authorList>
            <person name="Komaki H."/>
            <person name="Tamura T."/>
        </authorList>
    </citation>
    <scope>NUCLEOTIDE SEQUENCE [LARGE SCALE GENOMIC DNA]</scope>
    <source>
        <strain evidence="3 4">NBRC 106145</strain>
    </source>
</reference>
<name>A0ABQ3X904_9ACTN</name>
<comment type="caution">
    <text evidence="3">The sequence shown here is derived from an EMBL/GenBank/DDBJ whole genome shotgun (WGS) entry which is preliminary data.</text>
</comment>
<proteinExistence type="predicted"/>
<evidence type="ECO:0000256" key="1">
    <source>
        <dbReference type="SAM" id="MobiDB-lite"/>
    </source>
</evidence>
<feature type="domain" description="FMN-binding" evidence="2">
    <location>
        <begin position="101"/>
        <end position="177"/>
    </location>
</feature>
<feature type="compositionally biased region" description="Basic and acidic residues" evidence="1">
    <location>
        <begin position="72"/>
        <end position="87"/>
    </location>
</feature>
<sequence>MRRSTAAAVGTLTGAALILGVRLSVQPQAVPVNAAAGSSVAEEPEIDEASDSTAAPEATGGTGAKGSGNKESGSKESSKAPEKEEAGLKAGTYKGKAVQNAYGTMQVTIKVSGGKVTAADSTYPTDGFSGTINPNAVKTLNASALKAATAKDVDAVSGATFTSQSYVTSLQSALDKAGA</sequence>
<protein>
    <recommendedName>
        <fullName evidence="2">FMN-binding domain-containing protein</fullName>
    </recommendedName>
</protein>
<dbReference type="SMART" id="SM00900">
    <property type="entry name" value="FMN_bind"/>
    <property type="match status" value="1"/>
</dbReference>
<accession>A0ABQ3X904</accession>
<dbReference type="Pfam" id="PF04205">
    <property type="entry name" value="FMN_bind"/>
    <property type="match status" value="1"/>
</dbReference>
<dbReference type="Proteomes" id="UP000612282">
    <property type="component" value="Unassembled WGS sequence"/>
</dbReference>
<dbReference type="RefSeq" id="WP_203796297.1">
    <property type="nucleotide sequence ID" value="NZ_BAAAQE010000029.1"/>
</dbReference>
<organism evidence="3 4">
    <name type="scientific">Actinoplanes couchii</name>
    <dbReference type="NCBI Taxonomy" id="403638"/>
    <lineage>
        <taxon>Bacteria</taxon>
        <taxon>Bacillati</taxon>
        <taxon>Actinomycetota</taxon>
        <taxon>Actinomycetes</taxon>
        <taxon>Micromonosporales</taxon>
        <taxon>Micromonosporaceae</taxon>
        <taxon>Actinoplanes</taxon>
    </lineage>
</organism>
<evidence type="ECO:0000313" key="3">
    <source>
        <dbReference type="EMBL" id="GID54974.1"/>
    </source>
</evidence>
<feature type="region of interest" description="Disordered" evidence="1">
    <location>
        <begin position="33"/>
        <end position="91"/>
    </location>
</feature>
<keyword evidence="4" id="KW-1185">Reference proteome</keyword>
<gene>
    <name evidence="3" type="ORF">Aco03nite_033780</name>
</gene>
<dbReference type="EMBL" id="BOMG01000044">
    <property type="protein sequence ID" value="GID54974.1"/>
    <property type="molecule type" value="Genomic_DNA"/>
</dbReference>
<evidence type="ECO:0000259" key="2">
    <source>
        <dbReference type="SMART" id="SM00900"/>
    </source>
</evidence>
<dbReference type="InterPro" id="IPR007329">
    <property type="entry name" value="FMN-bd"/>
</dbReference>